<comment type="caution">
    <text evidence="1">The sequence shown here is derived from an EMBL/GenBank/DDBJ whole genome shotgun (WGS) entry which is preliminary data.</text>
</comment>
<reference evidence="2" key="1">
    <citation type="journal article" date="2022" name="Mol. Ecol. Resour.">
        <title>The genomes of chicory, endive, great burdock and yacon provide insights into Asteraceae palaeo-polyploidization history and plant inulin production.</title>
        <authorList>
            <person name="Fan W."/>
            <person name="Wang S."/>
            <person name="Wang H."/>
            <person name="Wang A."/>
            <person name="Jiang F."/>
            <person name="Liu H."/>
            <person name="Zhao H."/>
            <person name="Xu D."/>
            <person name="Zhang Y."/>
        </authorList>
    </citation>
    <scope>NUCLEOTIDE SEQUENCE [LARGE SCALE GENOMIC DNA]</scope>
    <source>
        <strain evidence="2">cv. Niubang</strain>
    </source>
</reference>
<name>A0ACB9FJ53_ARCLA</name>
<evidence type="ECO:0000313" key="2">
    <source>
        <dbReference type="Proteomes" id="UP001055879"/>
    </source>
</evidence>
<gene>
    <name evidence="1" type="ORF">L6452_02517</name>
</gene>
<reference evidence="1 2" key="2">
    <citation type="journal article" date="2022" name="Mol. Ecol. Resour.">
        <title>The genomes of chicory, endive, great burdock and yacon provide insights into Asteraceae paleo-polyploidization history and plant inulin production.</title>
        <authorList>
            <person name="Fan W."/>
            <person name="Wang S."/>
            <person name="Wang H."/>
            <person name="Wang A."/>
            <person name="Jiang F."/>
            <person name="Liu H."/>
            <person name="Zhao H."/>
            <person name="Xu D."/>
            <person name="Zhang Y."/>
        </authorList>
    </citation>
    <scope>NUCLEOTIDE SEQUENCE [LARGE SCALE GENOMIC DNA]</scope>
    <source>
        <strain evidence="2">cv. Niubang</strain>
    </source>
</reference>
<sequence length="383" mass="44972">MFKDLLSMGSQSKPPFLSIGEYPQWKKRMAQFLNHKNREYMQSIIGGPVSPVVTVPGQPATETSPEILVRYVPKSYEYYSEKEKAQEKIDEEALIYLTMAIPNNIYNRGFRAKEGEALVDTYNRFNMILNDLRWMGMNKYVSKINYKFIKNLNPEWKSYAINLQMSKNMDLEDVNDIFTTLCQHEDEVKVLSEEKKMVKESMSLLDEKKSVRASTSFGSKSKSKLSKAYLTELPTSSFDSSVEEKDEESDEDIKRFAENLALITKQFNKRFGKKKYYSRPKFEGYKKDRTEKYNPRYDKGFGKKEERNEEKKEEKIDLQSGRCFNCGKFGHFSKDCKFKKIKNLEYYAKKSMFVKKKEEGKVIMAEEENWLCESSDEEEAHFT</sequence>
<proteinExistence type="predicted"/>
<keyword evidence="2" id="KW-1185">Reference proteome</keyword>
<dbReference type="Proteomes" id="UP001055879">
    <property type="component" value="Linkage Group LG01"/>
</dbReference>
<protein>
    <submittedName>
        <fullName evidence="1">Uncharacterized protein</fullName>
    </submittedName>
</protein>
<organism evidence="1 2">
    <name type="scientific">Arctium lappa</name>
    <name type="common">Greater burdock</name>
    <name type="synonym">Lappa major</name>
    <dbReference type="NCBI Taxonomy" id="4217"/>
    <lineage>
        <taxon>Eukaryota</taxon>
        <taxon>Viridiplantae</taxon>
        <taxon>Streptophyta</taxon>
        <taxon>Embryophyta</taxon>
        <taxon>Tracheophyta</taxon>
        <taxon>Spermatophyta</taxon>
        <taxon>Magnoliopsida</taxon>
        <taxon>eudicotyledons</taxon>
        <taxon>Gunneridae</taxon>
        <taxon>Pentapetalae</taxon>
        <taxon>asterids</taxon>
        <taxon>campanulids</taxon>
        <taxon>Asterales</taxon>
        <taxon>Asteraceae</taxon>
        <taxon>Carduoideae</taxon>
        <taxon>Cardueae</taxon>
        <taxon>Arctiinae</taxon>
        <taxon>Arctium</taxon>
    </lineage>
</organism>
<dbReference type="EMBL" id="CM042047">
    <property type="protein sequence ID" value="KAI3771354.1"/>
    <property type="molecule type" value="Genomic_DNA"/>
</dbReference>
<evidence type="ECO:0000313" key="1">
    <source>
        <dbReference type="EMBL" id="KAI3771354.1"/>
    </source>
</evidence>
<accession>A0ACB9FJ53</accession>